<dbReference type="Proteomes" id="UP000238916">
    <property type="component" value="Unassembled WGS sequence"/>
</dbReference>
<keyword evidence="1" id="KW-1133">Transmembrane helix</keyword>
<keyword evidence="1" id="KW-0472">Membrane</keyword>
<accession>A0A2U3LK63</accession>
<evidence type="ECO:0000313" key="2">
    <source>
        <dbReference type="EMBL" id="SPF52232.1"/>
    </source>
</evidence>
<gene>
    <name evidence="2" type="ORF">SBF1_5620010</name>
</gene>
<evidence type="ECO:0000256" key="1">
    <source>
        <dbReference type="SAM" id="Phobius"/>
    </source>
</evidence>
<dbReference type="EMBL" id="OMOF01000515">
    <property type="protein sequence ID" value="SPF52232.1"/>
    <property type="molecule type" value="Genomic_DNA"/>
</dbReference>
<feature type="transmembrane region" description="Helical" evidence="1">
    <location>
        <begin position="15"/>
        <end position="32"/>
    </location>
</feature>
<dbReference type="AlphaFoldDB" id="A0A2U3LK63"/>
<organism evidence="2 3">
    <name type="scientific">Candidatus Desulfosporosinus infrequens</name>
    <dbReference type="NCBI Taxonomy" id="2043169"/>
    <lineage>
        <taxon>Bacteria</taxon>
        <taxon>Bacillati</taxon>
        <taxon>Bacillota</taxon>
        <taxon>Clostridia</taxon>
        <taxon>Eubacteriales</taxon>
        <taxon>Desulfitobacteriaceae</taxon>
        <taxon>Desulfosporosinus</taxon>
    </lineage>
</organism>
<keyword evidence="1" id="KW-0812">Transmembrane</keyword>
<proteinExistence type="predicted"/>
<sequence>MYLMNRRCMNYQRRFYLNALVFVFYWIIFVILEGNQMKMLKA</sequence>
<evidence type="ECO:0000313" key="3">
    <source>
        <dbReference type="Proteomes" id="UP000238916"/>
    </source>
</evidence>
<name>A0A2U3LK63_9FIRM</name>
<reference evidence="3" key="1">
    <citation type="submission" date="2018-02" db="EMBL/GenBank/DDBJ databases">
        <authorList>
            <person name="Hausmann B."/>
        </authorList>
    </citation>
    <scope>NUCLEOTIDE SEQUENCE [LARGE SCALE GENOMIC DNA]</scope>
    <source>
        <strain evidence="3">Peat soil MAG SbF1</strain>
    </source>
</reference>
<protein>
    <submittedName>
        <fullName evidence="2">Uncharacterized protein</fullName>
    </submittedName>
</protein>